<reference evidence="2" key="1">
    <citation type="submission" date="2017-05" db="UniProtKB">
        <authorList>
            <consortium name="EnsemblMetazoa"/>
        </authorList>
    </citation>
    <scope>IDENTIFICATION</scope>
</reference>
<dbReference type="AlphaFoldDB" id="A0A1X7TTJ5"/>
<dbReference type="PANTHER" id="PTHR37984:SF9">
    <property type="entry name" value="INTEGRASE CATALYTIC DOMAIN-CONTAINING PROTEIN"/>
    <property type="match status" value="1"/>
</dbReference>
<dbReference type="PANTHER" id="PTHR37984">
    <property type="entry name" value="PROTEIN CBG26694"/>
    <property type="match status" value="1"/>
</dbReference>
<accession>A0A1X7TTJ5</accession>
<protein>
    <recommendedName>
        <fullName evidence="1">Integrase zinc-binding domain-containing protein</fullName>
    </recommendedName>
</protein>
<evidence type="ECO:0000259" key="1">
    <source>
        <dbReference type="Pfam" id="PF17921"/>
    </source>
</evidence>
<dbReference type="InterPro" id="IPR041588">
    <property type="entry name" value="Integrase_H2C2"/>
</dbReference>
<feature type="domain" description="Integrase zinc-binding" evidence="1">
    <location>
        <begin position="2"/>
        <end position="48"/>
    </location>
</feature>
<dbReference type="Pfam" id="PF17921">
    <property type="entry name" value="Integrase_H2C2"/>
    <property type="match status" value="1"/>
</dbReference>
<dbReference type="InParanoid" id="A0A1X7TTJ5"/>
<dbReference type="InterPro" id="IPR050951">
    <property type="entry name" value="Retrovirus_Pol_polyprotein"/>
</dbReference>
<proteinExistence type="predicted"/>
<dbReference type="Gene3D" id="1.10.340.70">
    <property type="match status" value="1"/>
</dbReference>
<organism evidence="2">
    <name type="scientific">Amphimedon queenslandica</name>
    <name type="common">Sponge</name>
    <dbReference type="NCBI Taxonomy" id="400682"/>
    <lineage>
        <taxon>Eukaryota</taxon>
        <taxon>Metazoa</taxon>
        <taxon>Porifera</taxon>
        <taxon>Demospongiae</taxon>
        <taxon>Heteroscleromorpha</taxon>
        <taxon>Haplosclerida</taxon>
        <taxon>Niphatidae</taxon>
        <taxon>Amphimedon</taxon>
    </lineage>
</organism>
<dbReference type="EnsemblMetazoa" id="Aqu2.1.18566_001">
    <property type="protein sequence ID" value="Aqu2.1.18566_001"/>
    <property type="gene ID" value="Aqu2.1.18566"/>
</dbReference>
<name>A0A1X7TTJ5_AMPQE</name>
<evidence type="ECO:0000313" key="2">
    <source>
        <dbReference type="EnsemblMetazoa" id="Aqu2.1.18566_001"/>
    </source>
</evidence>
<sequence length="69" mass="8094">VRQQVLSQIHIGHQGVTKCKKRARLSVWWPCLSQDSQRLFECCHSYRVSQEQRAETLISSPFPALVWQQ</sequence>